<dbReference type="NCBIfam" id="TIGR00290">
    <property type="entry name" value="MJ0570_dom"/>
    <property type="match status" value="1"/>
</dbReference>
<dbReference type="Gene3D" id="3.40.50.620">
    <property type="entry name" value="HUPs"/>
    <property type="match status" value="1"/>
</dbReference>
<comment type="function">
    <text evidence="9">Amidase that catalyzes the last step of diphthamide biosynthesis using ammonium and ATP.</text>
</comment>
<keyword evidence="7 9" id="KW-0067">ATP-binding</keyword>
<accession>A0AA88KWZ5</accession>
<dbReference type="Proteomes" id="UP001187531">
    <property type="component" value="Unassembled WGS sequence"/>
</dbReference>
<evidence type="ECO:0000256" key="6">
    <source>
        <dbReference type="ARBA" id="ARBA00022741"/>
    </source>
</evidence>
<keyword evidence="5 9" id="KW-0436">Ligase</keyword>
<evidence type="ECO:0000256" key="2">
    <source>
        <dbReference type="ARBA" id="ARBA00008496"/>
    </source>
</evidence>
<dbReference type="InterPro" id="IPR030662">
    <property type="entry name" value="DPH6/MJ0570"/>
</dbReference>
<dbReference type="GO" id="GO:0017178">
    <property type="term" value="F:diphthine-ammonia ligase activity"/>
    <property type="evidence" value="ECO:0007669"/>
    <property type="project" value="UniProtKB-UniRule"/>
</dbReference>
<dbReference type="PANTHER" id="PTHR12196">
    <property type="entry name" value="DOMAIN OF UNKNOWN FUNCTION 71 DUF71 -CONTAINING PROTEIN"/>
    <property type="match status" value="1"/>
</dbReference>
<gene>
    <name evidence="11" type="ORF">QYM36_014990</name>
</gene>
<keyword evidence="6 9" id="KW-0547">Nucleotide-binding</keyword>
<dbReference type="EC" id="6.3.1.14" evidence="3 9"/>
<evidence type="ECO:0000256" key="4">
    <source>
        <dbReference type="ARBA" id="ARBA00018426"/>
    </source>
</evidence>
<dbReference type="FunFam" id="3.40.50.620:FF:000145">
    <property type="entry name" value="ATP-binding domain containing protein"/>
    <property type="match status" value="1"/>
</dbReference>
<comment type="similarity">
    <text evidence="2 9">Belongs to the Diphthine--ammonia ligase family.</text>
</comment>
<dbReference type="GO" id="GO:0017183">
    <property type="term" value="P:protein histidyl modification to diphthamide"/>
    <property type="evidence" value="ECO:0007669"/>
    <property type="project" value="TreeGrafter"/>
</dbReference>
<dbReference type="FunFam" id="3.90.1490.10:FF:000001">
    <property type="entry name" value="Diphthine--ammonia ligase"/>
    <property type="match status" value="1"/>
</dbReference>
<dbReference type="Pfam" id="PF01902">
    <property type="entry name" value="Diphthami_syn_2"/>
    <property type="match status" value="1"/>
</dbReference>
<dbReference type="PANTHER" id="PTHR12196:SF2">
    <property type="entry name" value="DIPHTHINE--AMMONIA LIGASE"/>
    <property type="match status" value="1"/>
</dbReference>
<evidence type="ECO:0000259" key="10">
    <source>
        <dbReference type="Pfam" id="PF01902"/>
    </source>
</evidence>
<evidence type="ECO:0000256" key="9">
    <source>
        <dbReference type="PIRNR" id="PIRNR039123"/>
    </source>
</evidence>
<evidence type="ECO:0000313" key="11">
    <source>
        <dbReference type="EMBL" id="KAK2707157.1"/>
    </source>
</evidence>
<sequence>MKVVGLISGGKDSIFNLCKCVEAGHQVVALANLYPLTCGEEDSHMYQTVGHDAIEAVAKALDLPLYRRPIRGVAKEKSLEYLQTDGDEVEDLYCLLEEVKGKEDIEAVSVGAILSSYQNNRVENVCDRLGLVPLAYLWKRDQDILLQEMIDSGMNAILIKVAALGLDPVKHLGMNICQVQPHLRLMAEKYGLNVCGEGGEYETLALDCPLYKHRIVVDEAEFVIHSQDPFASVGYLRFKKLSLVEKL</sequence>
<dbReference type="Gene3D" id="3.90.1490.10">
    <property type="entry name" value="putative n-type atp pyrophosphatase, domain 2"/>
    <property type="match status" value="1"/>
</dbReference>
<evidence type="ECO:0000313" key="12">
    <source>
        <dbReference type="Proteomes" id="UP001187531"/>
    </source>
</evidence>
<dbReference type="GO" id="GO:0005524">
    <property type="term" value="F:ATP binding"/>
    <property type="evidence" value="ECO:0007669"/>
    <property type="project" value="UniProtKB-UniRule"/>
</dbReference>
<dbReference type="InterPro" id="IPR014729">
    <property type="entry name" value="Rossmann-like_a/b/a_fold"/>
</dbReference>
<comment type="caution">
    <text evidence="11">The sequence shown here is derived from an EMBL/GenBank/DDBJ whole genome shotgun (WGS) entry which is preliminary data.</text>
</comment>
<evidence type="ECO:0000256" key="8">
    <source>
        <dbReference type="ARBA" id="ARBA00048108"/>
    </source>
</evidence>
<dbReference type="AlphaFoldDB" id="A0AA88KWZ5"/>
<feature type="domain" description="Diphthamide synthase" evidence="10">
    <location>
        <begin position="1"/>
        <end position="232"/>
    </location>
</feature>
<evidence type="ECO:0000256" key="1">
    <source>
        <dbReference type="ARBA" id="ARBA00005156"/>
    </source>
</evidence>
<comment type="pathway">
    <text evidence="1 9">Protein modification; peptidyl-diphthamide biosynthesis.</text>
</comment>
<protein>
    <recommendedName>
        <fullName evidence="4 9">Diphthine--ammonia ligase</fullName>
        <ecNumber evidence="3 9">6.3.1.14</ecNumber>
    </recommendedName>
</protein>
<evidence type="ECO:0000256" key="7">
    <source>
        <dbReference type="ARBA" id="ARBA00022840"/>
    </source>
</evidence>
<dbReference type="PIRSF" id="PIRSF039123">
    <property type="entry name" value="Diphthamide_synthase"/>
    <property type="match status" value="1"/>
</dbReference>
<organism evidence="11 12">
    <name type="scientific">Artemia franciscana</name>
    <name type="common">Brine shrimp</name>
    <name type="synonym">Artemia sanfranciscana</name>
    <dbReference type="NCBI Taxonomy" id="6661"/>
    <lineage>
        <taxon>Eukaryota</taxon>
        <taxon>Metazoa</taxon>
        <taxon>Ecdysozoa</taxon>
        <taxon>Arthropoda</taxon>
        <taxon>Crustacea</taxon>
        <taxon>Branchiopoda</taxon>
        <taxon>Anostraca</taxon>
        <taxon>Artemiidae</taxon>
        <taxon>Artemia</taxon>
    </lineage>
</organism>
<dbReference type="SUPFAM" id="SSF52402">
    <property type="entry name" value="Adenine nucleotide alpha hydrolases-like"/>
    <property type="match status" value="1"/>
</dbReference>
<reference evidence="11" key="1">
    <citation type="submission" date="2023-07" db="EMBL/GenBank/DDBJ databases">
        <title>Chromosome-level genome assembly of Artemia franciscana.</title>
        <authorList>
            <person name="Jo E."/>
        </authorList>
    </citation>
    <scope>NUCLEOTIDE SEQUENCE</scope>
    <source>
        <tissue evidence="11">Whole body</tissue>
    </source>
</reference>
<name>A0AA88KWZ5_ARTSF</name>
<dbReference type="EMBL" id="JAVRJZ010000019">
    <property type="protein sequence ID" value="KAK2707157.1"/>
    <property type="molecule type" value="Genomic_DNA"/>
</dbReference>
<keyword evidence="12" id="KW-1185">Reference proteome</keyword>
<proteinExistence type="inferred from homology"/>
<dbReference type="InterPro" id="IPR002761">
    <property type="entry name" value="Diphthami_syn_dom"/>
</dbReference>
<evidence type="ECO:0000256" key="3">
    <source>
        <dbReference type="ARBA" id="ARBA00012089"/>
    </source>
</evidence>
<evidence type="ECO:0000256" key="5">
    <source>
        <dbReference type="ARBA" id="ARBA00022598"/>
    </source>
</evidence>
<dbReference type="CDD" id="cd01994">
    <property type="entry name" value="AANH_PF0828-like"/>
    <property type="match status" value="1"/>
</dbReference>
<comment type="catalytic activity">
    <reaction evidence="8 9">
        <text>diphthine-[translation elongation factor 2] + NH4(+) + ATP = diphthamide-[translation elongation factor 2] + AMP + diphosphate + H(+)</text>
        <dbReference type="Rhea" id="RHEA:19753"/>
        <dbReference type="Rhea" id="RHEA-COMP:10172"/>
        <dbReference type="Rhea" id="RHEA-COMP:10174"/>
        <dbReference type="ChEBI" id="CHEBI:15378"/>
        <dbReference type="ChEBI" id="CHEBI:16692"/>
        <dbReference type="ChEBI" id="CHEBI:28938"/>
        <dbReference type="ChEBI" id="CHEBI:30616"/>
        <dbReference type="ChEBI" id="CHEBI:33019"/>
        <dbReference type="ChEBI" id="CHEBI:82696"/>
        <dbReference type="ChEBI" id="CHEBI:456215"/>
        <dbReference type="EC" id="6.3.1.14"/>
    </reaction>
</comment>